<evidence type="ECO:0000313" key="3">
    <source>
        <dbReference type="Proteomes" id="UP000639772"/>
    </source>
</evidence>
<feature type="region of interest" description="Disordered" evidence="1">
    <location>
        <begin position="78"/>
        <end position="101"/>
    </location>
</feature>
<dbReference type="EMBL" id="JADCNM010000003">
    <property type="protein sequence ID" value="KAG0489633.1"/>
    <property type="molecule type" value="Genomic_DNA"/>
</dbReference>
<proteinExistence type="predicted"/>
<gene>
    <name evidence="2" type="ORF">HPP92_006496</name>
</gene>
<dbReference type="Proteomes" id="UP000639772">
    <property type="component" value="Chromosome 3"/>
</dbReference>
<reference evidence="2 3" key="1">
    <citation type="journal article" date="2020" name="Nat. Food">
        <title>A phased Vanilla planifolia genome enables genetic improvement of flavour and production.</title>
        <authorList>
            <person name="Hasing T."/>
            <person name="Tang H."/>
            <person name="Brym M."/>
            <person name="Khazi F."/>
            <person name="Huang T."/>
            <person name="Chambers A.H."/>
        </authorList>
    </citation>
    <scope>NUCLEOTIDE SEQUENCE [LARGE SCALE GENOMIC DNA]</scope>
    <source>
        <tissue evidence="2">Leaf</tissue>
    </source>
</reference>
<name>A0A835RNZ2_VANPL</name>
<sequence length="101" mass="10283">MSGRVESNGNSFFSPLSFTSSSLEGDATLGHRAFRSTSSCLAVDAESCFAITSPGRFPLASTASMSAEASIRILTVSRDPPGRGAMESGGAVGGAAEIDVY</sequence>
<evidence type="ECO:0000256" key="1">
    <source>
        <dbReference type="SAM" id="MobiDB-lite"/>
    </source>
</evidence>
<organism evidence="2 3">
    <name type="scientific">Vanilla planifolia</name>
    <name type="common">Vanilla</name>
    <dbReference type="NCBI Taxonomy" id="51239"/>
    <lineage>
        <taxon>Eukaryota</taxon>
        <taxon>Viridiplantae</taxon>
        <taxon>Streptophyta</taxon>
        <taxon>Embryophyta</taxon>
        <taxon>Tracheophyta</taxon>
        <taxon>Spermatophyta</taxon>
        <taxon>Magnoliopsida</taxon>
        <taxon>Liliopsida</taxon>
        <taxon>Asparagales</taxon>
        <taxon>Orchidaceae</taxon>
        <taxon>Vanilloideae</taxon>
        <taxon>Vanilleae</taxon>
        <taxon>Vanilla</taxon>
    </lineage>
</organism>
<protein>
    <submittedName>
        <fullName evidence="2">Uncharacterized protein</fullName>
    </submittedName>
</protein>
<evidence type="ECO:0000313" key="2">
    <source>
        <dbReference type="EMBL" id="KAG0489633.1"/>
    </source>
</evidence>
<accession>A0A835RNZ2</accession>
<comment type="caution">
    <text evidence="2">The sequence shown here is derived from an EMBL/GenBank/DDBJ whole genome shotgun (WGS) entry which is preliminary data.</text>
</comment>
<dbReference type="AlphaFoldDB" id="A0A835RNZ2"/>